<evidence type="ECO:0000256" key="3">
    <source>
        <dbReference type="ARBA" id="ARBA00022576"/>
    </source>
</evidence>
<dbReference type="EMBL" id="CH991548">
    <property type="protein sequence ID" value="EDQ90285.1"/>
    <property type="molecule type" value="Genomic_DNA"/>
</dbReference>
<dbReference type="Proteomes" id="UP000001357">
    <property type="component" value="Unassembled WGS sequence"/>
</dbReference>
<dbReference type="FunFam" id="3.90.1150.10:FF:000010">
    <property type="entry name" value="Alanine aminotransferase 2"/>
    <property type="match status" value="1"/>
</dbReference>
<dbReference type="Gene3D" id="3.40.640.10">
    <property type="entry name" value="Type I PLP-dependent aspartate aminotransferase-like (Major domain)"/>
    <property type="match status" value="1"/>
</dbReference>
<accession>A9UWW3</accession>
<dbReference type="GO" id="GO:0008483">
    <property type="term" value="F:transaminase activity"/>
    <property type="evidence" value="ECO:0007669"/>
    <property type="project" value="UniProtKB-KW"/>
</dbReference>
<dbReference type="STRING" id="81824.A9UWW3"/>
<organism evidence="8 9">
    <name type="scientific">Monosiga brevicollis</name>
    <name type="common">Choanoflagellate</name>
    <dbReference type="NCBI Taxonomy" id="81824"/>
    <lineage>
        <taxon>Eukaryota</taxon>
        <taxon>Choanoflagellata</taxon>
        <taxon>Craspedida</taxon>
        <taxon>Salpingoecidae</taxon>
        <taxon>Monosiga</taxon>
    </lineage>
</organism>
<dbReference type="SUPFAM" id="SSF53383">
    <property type="entry name" value="PLP-dependent transferases"/>
    <property type="match status" value="1"/>
</dbReference>
<dbReference type="GeneID" id="5890320"/>
<dbReference type="InterPro" id="IPR004839">
    <property type="entry name" value="Aminotransferase_I/II_large"/>
</dbReference>
<keyword evidence="4" id="KW-0808">Transferase</keyword>
<dbReference type="CDD" id="cd00609">
    <property type="entry name" value="AAT_like"/>
    <property type="match status" value="1"/>
</dbReference>
<keyword evidence="3" id="KW-0032">Aminotransferase</keyword>
<dbReference type="InterPro" id="IPR045088">
    <property type="entry name" value="ALAT1/2-like"/>
</dbReference>
<evidence type="ECO:0000256" key="5">
    <source>
        <dbReference type="ARBA" id="ARBA00022898"/>
    </source>
</evidence>
<dbReference type="FunFam" id="3.40.640.10:FF:000012">
    <property type="entry name" value="alanine aminotransferase 2"/>
    <property type="match status" value="1"/>
</dbReference>
<dbReference type="OMA" id="EAETHGM"/>
<evidence type="ECO:0000313" key="9">
    <source>
        <dbReference type="Proteomes" id="UP000001357"/>
    </source>
</evidence>
<dbReference type="FunFam" id="1.10.287.1970:FF:000001">
    <property type="entry name" value="Alanine aminotransferase 2"/>
    <property type="match status" value="1"/>
</dbReference>
<dbReference type="PANTHER" id="PTHR11751:SF29">
    <property type="entry name" value="ALANINE TRANSAMINASE"/>
    <property type="match status" value="1"/>
</dbReference>
<comment type="cofactor">
    <cofactor evidence="1">
        <name>pyridoxal 5'-phosphate</name>
        <dbReference type="ChEBI" id="CHEBI:597326"/>
    </cofactor>
</comment>
<sequence length="480" mass="52788">MAQSPVLHADGRINANVLAATYAVRGKIYEMAMQRKAEGKKVILTNVGNPHSLGQPAITFPRQVLALMNYPALLDAPNVGDLFPADVIARARTYLEAFPGGTGAYQDSRGNPAIRKEVADFISARDGHPASPDDIFLSDGASPAIQNCLKMLIRDKQDAVLLPIPQYPLYSAACVALGGTVLGYELDEDNNWALDMNSLQQAIDDAKRRGLTIRGMVIINPGNPTGQVLPRDNMEAVVRWCIKQRVVLFADEVYQTNIYGDRPFISFRKVIKELGADAQGIECFSFHTVSKGVFGECGRRGGYVELLGIHPSAREQLYKLFSINLSSNVDGQLMVGLMCSPPRPGDASYPTFTTECDAIFQSLKRRAAMVTEAFNRLPFISCRNVEGALYAFPQIQLSKRACAEAEKRGVAADVLYCMELLDETGICAVPGSGFGQRDGTFHFRTTILPPEEQFESILQLFADFHLKFMDRYGRPAEAKM</sequence>
<dbReference type="Pfam" id="PF00155">
    <property type="entry name" value="Aminotran_1_2"/>
    <property type="match status" value="1"/>
</dbReference>
<evidence type="ECO:0000313" key="8">
    <source>
        <dbReference type="EMBL" id="EDQ90285.1"/>
    </source>
</evidence>
<reference evidence="8 9" key="1">
    <citation type="journal article" date="2008" name="Nature">
        <title>The genome of the choanoflagellate Monosiga brevicollis and the origin of metazoans.</title>
        <authorList>
            <consortium name="JGI Sequencing"/>
            <person name="King N."/>
            <person name="Westbrook M.J."/>
            <person name="Young S.L."/>
            <person name="Kuo A."/>
            <person name="Abedin M."/>
            <person name="Chapman J."/>
            <person name="Fairclough S."/>
            <person name="Hellsten U."/>
            <person name="Isogai Y."/>
            <person name="Letunic I."/>
            <person name="Marr M."/>
            <person name="Pincus D."/>
            <person name="Putnam N."/>
            <person name="Rokas A."/>
            <person name="Wright K.J."/>
            <person name="Zuzow R."/>
            <person name="Dirks W."/>
            <person name="Good M."/>
            <person name="Goodstein D."/>
            <person name="Lemons D."/>
            <person name="Li W."/>
            <person name="Lyons J.B."/>
            <person name="Morris A."/>
            <person name="Nichols S."/>
            <person name="Richter D.J."/>
            <person name="Salamov A."/>
            <person name="Bork P."/>
            <person name="Lim W.A."/>
            <person name="Manning G."/>
            <person name="Miller W.T."/>
            <person name="McGinnis W."/>
            <person name="Shapiro H."/>
            <person name="Tjian R."/>
            <person name="Grigoriev I.V."/>
            <person name="Rokhsar D."/>
        </authorList>
    </citation>
    <scope>NUCLEOTIDE SEQUENCE [LARGE SCALE GENOMIC DNA]</scope>
    <source>
        <strain evidence="9">MX1 / ATCC 50154</strain>
    </source>
</reference>
<gene>
    <name evidence="8" type="ORF">MONBRDRAFT_16434</name>
</gene>
<evidence type="ECO:0000256" key="4">
    <source>
        <dbReference type="ARBA" id="ARBA00022679"/>
    </source>
</evidence>
<feature type="domain" description="Aminotransferase class I/classII large" evidence="7">
    <location>
        <begin position="100"/>
        <end position="453"/>
    </location>
</feature>
<comment type="similarity">
    <text evidence="6">Belongs to the class-I pyridoxal-phosphate-dependent aminotransferase family. Alanine aminotransferase subfamily.</text>
</comment>
<keyword evidence="9" id="KW-1185">Reference proteome</keyword>
<dbReference type="InterPro" id="IPR015422">
    <property type="entry name" value="PyrdxlP-dep_Trfase_small"/>
</dbReference>
<protein>
    <recommendedName>
        <fullName evidence="7">Aminotransferase class I/classII large domain-containing protein</fullName>
    </recommendedName>
</protein>
<dbReference type="GO" id="GO:0030170">
    <property type="term" value="F:pyridoxal phosphate binding"/>
    <property type="evidence" value="ECO:0007669"/>
    <property type="project" value="InterPro"/>
</dbReference>
<evidence type="ECO:0000259" key="7">
    <source>
        <dbReference type="Pfam" id="PF00155"/>
    </source>
</evidence>
<dbReference type="UniPathway" id="UPA00528">
    <property type="reaction ID" value="UER00586"/>
</dbReference>
<keyword evidence="5" id="KW-0663">Pyridoxal phosphate</keyword>
<dbReference type="RefSeq" id="XP_001745052.1">
    <property type="nucleotide sequence ID" value="XM_001745000.1"/>
</dbReference>
<proteinExistence type="inferred from homology"/>
<dbReference type="InterPro" id="IPR015424">
    <property type="entry name" value="PyrdxlP-dep_Trfase"/>
</dbReference>
<comment type="subunit">
    <text evidence="2">Homodimer.</text>
</comment>
<dbReference type="Gene3D" id="3.90.1150.10">
    <property type="entry name" value="Aspartate Aminotransferase, domain 1"/>
    <property type="match status" value="1"/>
</dbReference>
<dbReference type="Gene3D" id="1.10.287.1970">
    <property type="match status" value="1"/>
</dbReference>
<evidence type="ECO:0000256" key="1">
    <source>
        <dbReference type="ARBA" id="ARBA00001933"/>
    </source>
</evidence>
<dbReference type="InterPro" id="IPR015421">
    <property type="entry name" value="PyrdxlP-dep_Trfase_major"/>
</dbReference>
<dbReference type="InParanoid" id="A9UWW3"/>
<dbReference type="AlphaFoldDB" id="A9UWW3"/>
<evidence type="ECO:0000256" key="6">
    <source>
        <dbReference type="ARBA" id="ARBA00025785"/>
    </source>
</evidence>
<dbReference type="GO" id="GO:0042853">
    <property type="term" value="P:L-alanine catabolic process"/>
    <property type="evidence" value="ECO:0007669"/>
    <property type="project" value="UniProtKB-UniPathway"/>
</dbReference>
<dbReference type="PANTHER" id="PTHR11751">
    <property type="entry name" value="ALANINE AMINOTRANSFERASE"/>
    <property type="match status" value="1"/>
</dbReference>
<dbReference type="eggNOG" id="KOG0258">
    <property type="taxonomic scope" value="Eukaryota"/>
</dbReference>
<evidence type="ECO:0000256" key="2">
    <source>
        <dbReference type="ARBA" id="ARBA00011738"/>
    </source>
</evidence>
<name>A9UWW3_MONBE</name>
<dbReference type="KEGG" id="mbr:MONBRDRAFT_16434"/>